<dbReference type="Gene3D" id="2.40.50.100">
    <property type="match status" value="1"/>
</dbReference>
<dbReference type="EMBL" id="AZGC01000003">
    <property type="protein sequence ID" value="KRL96504.1"/>
    <property type="molecule type" value="Genomic_DNA"/>
</dbReference>
<dbReference type="RefSeq" id="WP_054653511.1">
    <property type="nucleotide sequence ID" value="NZ_AZGC01000003.1"/>
</dbReference>
<evidence type="ECO:0000313" key="1">
    <source>
        <dbReference type="EMBL" id="KRL96504.1"/>
    </source>
</evidence>
<comment type="caution">
    <text evidence="1">The sequence shown here is derived from an EMBL/GenBank/DDBJ whole genome shotgun (WGS) entry which is preliminary data.</text>
</comment>
<reference evidence="1 2" key="1">
    <citation type="journal article" date="2015" name="Genome Announc.">
        <title>Expanding the biotechnology potential of lactobacilli through comparative genomics of 213 strains and associated genera.</title>
        <authorList>
            <person name="Sun Z."/>
            <person name="Harris H.M."/>
            <person name="McCann A."/>
            <person name="Guo C."/>
            <person name="Argimon S."/>
            <person name="Zhang W."/>
            <person name="Yang X."/>
            <person name="Jeffery I.B."/>
            <person name="Cooney J.C."/>
            <person name="Kagawa T.F."/>
            <person name="Liu W."/>
            <person name="Song Y."/>
            <person name="Salvetti E."/>
            <person name="Wrobel A."/>
            <person name="Rasinkangas P."/>
            <person name="Parkhill J."/>
            <person name="Rea M.C."/>
            <person name="O'Sullivan O."/>
            <person name="Ritari J."/>
            <person name="Douillard F.P."/>
            <person name="Paul Ross R."/>
            <person name="Yang R."/>
            <person name="Briner A.E."/>
            <person name="Felis G.E."/>
            <person name="de Vos W.M."/>
            <person name="Barrangou R."/>
            <person name="Klaenhammer T.R."/>
            <person name="Caufield P.W."/>
            <person name="Cui Y."/>
            <person name="Zhang H."/>
            <person name="O'Toole P.W."/>
        </authorList>
    </citation>
    <scope>NUCLEOTIDE SEQUENCE [LARGE SCALE GENOMIC DNA]</scope>
    <source>
        <strain evidence="1 2">DSM 18793</strain>
    </source>
</reference>
<dbReference type="Proteomes" id="UP000051084">
    <property type="component" value="Unassembled WGS sequence"/>
</dbReference>
<protein>
    <submittedName>
        <fullName evidence="1">Uncharacterized protein</fullName>
    </submittedName>
</protein>
<dbReference type="AlphaFoldDB" id="A0A0R1UZL8"/>
<gene>
    <name evidence="1" type="ORF">FC21_GL000876</name>
</gene>
<accession>A0A0R1UZL8</accession>
<dbReference type="PATRIC" id="fig|1423742.4.peg.910"/>
<dbReference type="STRING" id="417373.GCA_001570685_01270"/>
<proteinExistence type="predicted"/>
<organism evidence="1 2">
    <name type="scientific">Limosilactobacillus equigenerosi DSM 18793 = JCM 14505</name>
    <dbReference type="NCBI Taxonomy" id="1423742"/>
    <lineage>
        <taxon>Bacteria</taxon>
        <taxon>Bacillati</taxon>
        <taxon>Bacillota</taxon>
        <taxon>Bacilli</taxon>
        <taxon>Lactobacillales</taxon>
        <taxon>Lactobacillaceae</taxon>
        <taxon>Limosilactobacillus</taxon>
    </lineage>
</organism>
<evidence type="ECO:0000313" key="2">
    <source>
        <dbReference type="Proteomes" id="UP000051084"/>
    </source>
</evidence>
<dbReference type="OrthoDB" id="9796712at2"/>
<keyword evidence="2" id="KW-1185">Reference proteome</keyword>
<sequence>MRQLANPWWQRVAGDYIEIGLTAVALNQLGTIRWLDGPVPETKILAAWPCVQIIAQNWSTDLIWPVAPSRVVRRSEHWHHLNPVIDSTTVLLTIEKI</sequence>
<name>A0A0R1UZL8_9LACO</name>